<evidence type="ECO:0000313" key="10">
    <source>
        <dbReference type="Proteomes" id="UP000307173"/>
    </source>
</evidence>
<feature type="binding site" evidence="6">
    <location>
        <begin position="309"/>
        <end position="313"/>
    </location>
    <ligand>
        <name>GTP</name>
        <dbReference type="ChEBI" id="CHEBI:37565"/>
    </ligand>
</feature>
<feature type="binding site" evidence="7">
    <location>
        <position position="290"/>
    </location>
    <ligand>
        <name>Mg(2+)</name>
        <dbReference type="ChEBI" id="CHEBI:18420"/>
    </ligand>
</feature>
<evidence type="ECO:0000256" key="2">
    <source>
        <dbReference type="ARBA" id="ARBA00022741"/>
    </source>
</evidence>
<dbReference type="Gene3D" id="3.40.50.300">
    <property type="entry name" value="P-loop containing nucleotide triphosphate hydrolases"/>
    <property type="match status" value="2"/>
</dbReference>
<dbReference type="GO" id="GO:0003924">
    <property type="term" value="F:GTPase activity"/>
    <property type="evidence" value="ECO:0007669"/>
    <property type="project" value="InterPro"/>
</dbReference>
<feature type="binding site" evidence="7">
    <location>
        <position position="69"/>
    </location>
    <ligand>
        <name>Mg(2+)</name>
        <dbReference type="ChEBI" id="CHEBI:18420"/>
    </ligand>
</feature>
<feature type="binding site" evidence="6">
    <location>
        <begin position="65"/>
        <end position="70"/>
    </location>
    <ligand>
        <name>GTP</name>
        <dbReference type="ChEBI" id="CHEBI:37565"/>
    </ligand>
</feature>
<name>A0A4T0WYN7_9ASCO</name>
<dbReference type="PROSITE" id="PS51882">
    <property type="entry name" value="G_ALPHA"/>
    <property type="match status" value="1"/>
</dbReference>
<dbReference type="FunFam" id="3.40.50.300:FF:000563">
    <property type="entry name" value="Guanine nucleotide-binding protein alpha subunit"/>
    <property type="match status" value="1"/>
</dbReference>
<dbReference type="Proteomes" id="UP000307173">
    <property type="component" value="Unassembled WGS sequence"/>
</dbReference>
<dbReference type="STRING" id="52247.A0A4T0WYN7"/>
<keyword evidence="4 6" id="KW-0342">GTP-binding</keyword>
<dbReference type="CDD" id="cd00066">
    <property type="entry name" value="G-alpha"/>
    <property type="match status" value="1"/>
</dbReference>
<dbReference type="GO" id="GO:0046872">
    <property type="term" value="F:metal ion binding"/>
    <property type="evidence" value="ECO:0007669"/>
    <property type="project" value="UniProtKB-KW"/>
</dbReference>
<dbReference type="PRINTS" id="PR00318">
    <property type="entry name" value="GPROTEINA"/>
</dbReference>
<gene>
    <name evidence="9" type="ORF">CANINC_003569</name>
</gene>
<keyword evidence="5" id="KW-0807">Transducer</keyword>
<dbReference type="EMBL" id="SELW01000569">
    <property type="protein sequence ID" value="TID20452.1"/>
    <property type="molecule type" value="Genomic_DNA"/>
</dbReference>
<feature type="binding site" evidence="6">
    <location>
        <begin position="284"/>
        <end position="290"/>
    </location>
    <ligand>
        <name>GTP</name>
        <dbReference type="ChEBI" id="CHEBI:37565"/>
    </ligand>
</feature>
<dbReference type="SUPFAM" id="SSF52540">
    <property type="entry name" value="P-loop containing nucleoside triphosphate hydrolases"/>
    <property type="match status" value="1"/>
</dbReference>
<dbReference type="AlphaFoldDB" id="A0A4T0WYN7"/>
<keyword evidence="3 7" id="KW-0460">Magnesium</keyword>
<evidence type="ECO:0008006" key="11">
    <source>
        <dbReference type="Google" id="ProtNLM"/>
    </source>
</evidence>
<accession>A0A4T0WYN7</accession>
<dbReference type="InterPro" id="IPR002975">
    <property type="entry name" value="Fungi_Gprotein_alpha"/>
</dbReference>
<evidence type="ECO:0000256" key="7">
    <source>
        <dbReference type="PIRSR" id="PIRSR601019-2"/>
    </source>
</evidence>
<dbReference type="Pfam" id="PF00503">
    <property type="entry name" value="G-alpha"/>
    <property type="match status" value="1"/>
</dbReference>
<dbReference type="GO" id="GO:0000750">
    <property type="term" value="P:pheromone-dependent signal transduction involved in conjugation with cellular fusion"/>
    <property type="evidence" value="ECO:0007669"/>
    <property type="project" value="TreeGrafter"/>
</dbReference>
<proteinExistence type="predicted"/>
<sequence length="462" mass="52750">MGCTASLPAENTAQQGSASNQYVQKRQPDMVQLQKMQDNRLEKMMQQGKANKKNQVKMLLLGAGESGKSTVLKQMRLLHLGGFSPQEKFQYKNIIWADTVASMQTLIIQARNLGIQLESDDPSSPLYPYKQLILSYKPLESIDTPAAGGVEFLKQYLGKYSERSAAERRIKSSGKADVGWLEEVNSTDGTLISDNMLDDYKETDKILKDYAGEDVHSPLYVKTNNASKEDIATAVEKLWNNDKGIKRCFGKSNLFQLEGSSPYFFERVHNYADEDYVCTDDDILKGRIKTTGITETNFNINGIKFKLLDAGGQRSERKKWIHCFQDITCACFVLAVSEYDQVLFEDERVNRMYEAIMLFDSLVNSKWFSNTPFILFLNKVDLLKDKLRKSPVRKYFPDYDGRSNDVEDTLQYFEKLFLSLNKSKRPIYVHRTCATDTQSMKFILTAVTDMVIQQNLKKSGLF</sequence>
<evidence type="ECO:0000256" key="4">
    <source>
        <dbReference type="ARBA" id="ARBA00023134"/>
    </source>
</evidence>
<dbReference type="InterPro" id="IPR011025">
    <property type="entry name" value="GproteinA_insert"/>
</dbReference>
<dbReference type="PANTHER" id="PTHR10218:SF302">
    <property type="entry name" value="GUANINE NUCLEOTIDE-BINDING PROTEIN ALPHA-5 SUBUNIT"/>
    <property type="match status" value="1"/>
</dbReference>
<evidence type="ECO:0000256" key="3">
    <source>
        <dbReference type="ARBA" id="ARBA00022842"/>
    </source>
</evidence>
<feature type="binding site" evidence="6">
    <location>
        <position position="434"/>
    </location>
    <ligand>
        <name>GTP</name>
        <dbReference type="ChEBI" id="CHEBI:37565"/>
    </ligand>
</feature>
<keyword evidence="10" id="KW-1185">Reference proteome</keyword>
<dbReference type="InterPro" id="IPR001019">
    <property type="entry name" value="Gprotein_alpha_su"/>
</dbReference>
<dbReference type="PANTHER" id="PTHR10218">
    <property type="entry name" value="GTP-BINDING PROTEIN ALPHA SUBUNIT"/>
    <property type="match status" value="1"/>
</dbReference>
<dbReference type="GO" id="GO:0005834">
    <property type="term" value="C:heterotrimeric G-protein complex"/>
    <property type="evidence" value="ECO:0007669"/>
    <property type="project" value="InterPro"/>
</dbReference>
<dbReference type="InterPro" id="IPR027417">
    <property type="entry name" value="P-loop_NTPase"/>
</dbReference>
<evidence type="ECO:0000256" key="5">
    <source>
        <dbReference type="ARBA" id="ARBA00023224"/>
    </source>
</evidence>
<feature type="compositionally biased region" description="Polar residues" evidence="8">
    <location>
        <begin position="9"/>
        <end position="24"/>
    </location>
</feature>
<dbReference type="PRINTS" id="PR01241">
    <property type="entry name" value="GPROTEINAFNG"/>
</dbReference>
<evidence type="ECO:0000256" key="6">
    <source>
        <dbReference type="PIRSR" id="PIRSR601019-1"/>
    </source>
</evidence>
<keyword evidence="1 7" id="KW-0479">Metal-binding</keyword>
<dbReference type="GO" id="GO:0005737">
    <property type="term" value="C:cytoplasm"/>
    <property type="evidence" value="ECO:0007669"/>
    <property type="project" value="TreeGrafter"/>
</dbReference>
<protein>
    <recommendedName>
        <fullName evidence="11">Guanine nucleotide-binding protein subunit alpha</fullName>
    </recommendedName>
</protein>
<keyword evidence="2 6" id="KW-0547">Nucleotide-binding</keyword>
<dbReference type="GO" id="GO:0001664">
    <property type="term" value="F:G protein-coupled receptor binding"/>
    <property type="evidence" value="ECO:0007669"/>
    <property type="project" value="InterPro"/>
</dbReference>
<dbReference type="GO" id="GO:0005525">
    <property type="term" value="F:GTP binding"/>
    <property type="evidence" value="ECO:0007669"/>
    <property type="project" value="UniProtKB-KW"/>
</dbReference>
<comment type="caution">
    <text evidence="9">The sequence shown here is derived from an EMBL/GenBank/DDBJ whole genome shotgun (WGS) entry which is preliminary data.</text>
</comment>
<dbReference type="GO" id="GO:0031683">
    <property type="term" value="F:G-protein beta/gamma-subunit complex binding"/>
    <property type="evidence" value="ECO:0007669"/>
    <property type="project" value="InterPro"/>
</dbReference>
<feature type="binding site" evidence="6">
    <location>
        <begin position="378"/>
        <end position="381"/>
    </location>
    <ligand>
        <name>GTP</name>
        <dbReference type="ChEBI" id="CHEBI:37565"/>
    </ligand>
</feature>
<organism evidence="9 10">
    <name type="scientific">Pichia inconspicua</name>
    <dbReference type="NCBI Taxonomy" id="52247"/>
    <lineage>
        <taxon>Eukaryota</taxon>
        <taxon>Fungi</taxon>
        <taxon>Dikarya</taxon>
        <taxon>Ascomycota</taxon>
        <taxon>Saccharomycotina</taxon>
        <taxon>Pichiomycetes</taxon>
        <taxon>Pichiales</taxon>
        <taxon>Pichiaceae</taxon>
        <taxon>Pichia</taxon>
    </lineage>
</organism>
<reference evidence="9 10" key="1">
    <citation type="journal article" date="2019" name="Front. Genet.">
        <title>Whole-Genome Sequencing of the Opportunistic Yeast Pathogen Candida inconspicua Uncovers Its Hybrid Origin.</title>
        <authorList>
            <person name="Mixao V."/>
            <person name="Hansen A.P."/>
            <person name="Saus E."/>
            <person name="Boekhout T."/>
            <person name="Lass-Florl C."/>
            <person name="Gabaldon T."/>
        </authorList>
    </citation>
    <scope>NUCLEOTIDE SEQUENCE [LARGE SCALE GENOMIC DNA]</scope>
    <source>
        <strain evidence="9 10">CBS 180</strain>
    </source>
</reference>
<dbReference type="SMART" id="SM00275">
    <property type="entry name" value="G_alpha"/>
    <property type="match status" value="1"/>
</dbReference>
<evidence type="ECO:0000313" key="9">
    <source>
        <dbReference type="EMBL" id="TID20452.1"/>
    </source>
</evidence>
<evidence type="ECO:0000256" key="1">
    <source>
        <dbReference type="ARBA" id="ARBA00022723"/>
    </source>
</evidence>
<dbReference type="SUPFAM" id="SSF47895">
    <property type="entry name" value="Transducin (alpha subunit), insertion domain"/>
    <property type="match status" value="1"/>
</dbReference>
<feature type="region of interest" description="Disordered" evidence="8">
    <location>
        <begin position="1"/>
        <end position="24"/>
    </location>
</feature>
<dbReference type="GO" id="GO:0007186">
    <property type="term" value="P:G protein-coupled receptor signaling pathway"/>
    <property type="evidence" value="ECO:0007669"/>
    <property type="project" value="InterPro"/>
</dbReference>
<evidence type="ECO:0000256" key="8">
    <source>
        <dbReference type="SAM" id="MobiDB-lite"/>
    </source>
</evidence>
<dbReference type="OrthoDB" id="5817230at2759"/>